<gene>
    <name evidence="2" type="ORF">A2645_00810</name>
</gene>
<dbReference type="Gene3D" id="1.10.287.1260">
    <property type="match status" value="2"/>
</dbReference>
<dbReference type="PANTHER" id="PTHR30221">
    <property type="entry name" value="SMALL-CONDUCTANCE MECHANOSENSITIVE CHANNEL"/>
    <property type="match status" value="1"/>
</dbReference>
<dbReference type="AlphaFoldDB" id="A0A1F6UW22"/>
<dbReference type="InterPro" id="IPR008910">
    <property type="entry name" value="MSC_TM_helix"/>
</dbReference>
<evidence type="ECO:0000256" key="1">
    <source>
        <dbReference type="SAM" id="Phobius"/>
    </source>
</evidence>
<protein>
    <recommendedName>
        <fullName evidence="4">Small-conductance mechanosensitive ion channel</fullName>
    </recommendedName>
</protein>
<dbReference type="Proteomes" id="UP000182253">
    <property type="component" value="Unassembled WGS sequence"/>
</dbReference>
<feature type="transmembrane region" description="Helical" evidence="1">
    <location>
        <begin position="87"/>
        <end position="104"/>
    </location>
</feature>
<evidence type="ECO:0000313" key="2">
    <source>
        <dbReference type="EMBL" id="OGI61553.1"/>
    </source>
</evidence>
<reference evidence="2 3" key="1">
    <citation type="journal article" date="2016" name="Nat. Commun.">
        <title>Thousands of microbial genomes shed light on interconnected biogeochemical processes in an aquifer system.</title>
        <authorList>
            <person name="Anantharaman K."/>
            <person name="Brown C.T."/>
            <person name="Hug L.A."/>
            <person name="Sharon I."/>
            <person name="Castelle C.J."/>
            <person name="Probst A.J."/>
            <person name="Thomas B.C."/>
            <person name="Singh A."/>
            <person name="Wilkins M.J."/>
            <person name="Karaoz U."/>
            <person name="Brodie E.L."/>
            <person name="Williams K.H."/>
            <person name="Hubbard S.S."/>
            <person name="Banfield J.F."/>
        </authorList>
    </citation>
    <scope>NUCLEOTIDE SEQUENCE [LARGE SCALE GENOMIC DNA]</scope>
</reference>
<proteinExistence type="predicted"/>
<feature type="transmembrane region" description="Helical" evidence="1">
    <location>
        <begin position="17"/>
        <end position="41"/>
    </location>
</feature>
<dbReference type="EMBL" id="MFTL01000014">
    <property type="protein sequence ID" value="OGI61553.1"/>
    <property type="molecule type" value="Genomic_DNA"/>
</dbReference>
<keyword evidence="1" id="KW-0472">Membrane</keyword>
<keyword evidence="1" id="KW-1133">Transmembrane helix</keyword>
<evidence type="ECO:0008006" key="4">
    <source>
        <dbReference type="Google" id="ProtNLM"/>
    </source>
</evidence>
<feature type="transmembrane region" description="Helical" evidence="1">
    <location>
        <begin position="124"/>
        <end position="142"/>
    </location>
</feature>
<organism evidence="2 3">
    <name type="scientific">Candidatus Nomurabacteria bacterium RIFCSPHIGHO2_01_FULL_39_9</name>
    <dbReference type="NCBI Taxonomy" id="1801735"/>
    <lineage>
        <taxon>Bacteria</taxon>
        <taxon>Candidatus Nomuraibacteriota</taxon>
    </lineage>
</organism>
<evidence type="ECO:0000313" key="3">
    <source>
        <dbReference type="Proteomes" id="UP000182253"/>
    </source>
</evidence>
<comment type="caution">
    <text evidence="2">The sequence shown here is derived from an EMBL/GenBank/DDBJ whole genome shotgun (WGS) entry which is preliminary data.</text>
</comment>
<accession>A0A1F6UW22</accession>
<feature type="transmembrane region" description="Helical" evidence="1">
    <location>
        <begin position="189"/>
        <end position="210"/>
    </location>
</feature>
<feature type="transmembrane region" description="Helical" evidence="1">
    <location>
        <begin position="163"/>
        <end position="183"/>
    </location>
</feature>
<keyword evidence="1" id="KW-0812">Transmembrane</keyword>
<name>A0A1F6UW22_9BACT</name>
<dbReference type="Pfam" id="PF05552">
    <property type="entry name" value="MS_channel_1st_1"/>
    <property type="match status" value="1"/>
</dbReference>
<sequence length="227" mass="24372">MFIQTWGEVFTSSLQSLWVGVAGFLPNLIIAIIIFIVGWIIGGVVGRAIEQGLSALKIDNLFRSIGTEELLARAGMKLNVGGFIGELIKWFIIVVFLITSFDVLGLSEVNAFLKDVVVSYLPKVIVAALILILASVISDVMQKFVEASARAAQMRGAKFAGSLARYAIWLFAFIIALSELGIAPAFMQILFTGVVATLTIAAGLSFGLGGKDMATRSLEKLGEQVKQ</sequence>
<dbReference type="STRING" id="1801735.A2645_00810"/>
<dbReference type="InterPro" id="IPR045275">
    <property type="entry name" value="MscS_archaea/bacteria_type"/>
</dbReference>
<dbReference type="GO" id="GO:0008381">
    <property type="term" value="F:mechanosensitive monoatomic ion channel activity"/>
    <property type="evidence" value="ECO:0007669"/>
    <property type="project" value="InterPro"/>
</dbReference>
<dbReference type="PANTHER" id="PTHR30221:SF1">
    <property type="entry name" value="SMALL-CONDUCTANCE MECHANOSENSITIVE CHANNEL"/>
    <property type="match status" value="1"/>
</dbReference>